<evidence type="ECO:0000313" key="2">
    <source>
        <dbReference type="RefSeq" id="XP_033306706.1"/>
    </source>
</evidence>
<gene>
    <name evidence="2" type="primary">LOC117209137</name>
</gene>
<reference evidence="2" key="1">
    <citation type="submission" date="2025-08" db="UniProtKB">
        <authorList>
            <consortium name="RefSeq"/>
        </authorList>
    </citation>
    <scope>IDENTIFICATION</scope>
    <source>
        <tissue evidence="2">Muscle</tissue>
    </source>
</reference>
<sequence>MSPDIPANVRAIVTDDPVAPIQGLDTRALDRYLEKEKEGYVDSPIKDNGIVFQTLSTMPKWKSDYQQKQKSVFSIFPRSRQYELWYTRERRLKYLEKQKAAIVPCGKRNSTTNRTDDEPCDLLQPPIWWKDKSRKSSKFPVGDINDYAFEKLKDFDHENMKLSEKLDMDHPKIPDVIHQIQFEQNPEDTTMKDTLDRADAFELALVRNETLPARPVDINVCYSERPPILDCCETEKDVEGDSDRRWQPVHETLELPKTEFERDHVLRELTRPFLHNLHTWYSKNKPTKLIIPLRHSGKRPMPEWRFSHL</sequence>
<dbReference type="AlphaFoldDB" id="A0A6P8M001"/>
<keyword evidence="1" id="KW-1185">Reference proteome</keyword>
<dbReference type="KEGG" id="bbif:117209137"/>
<dbReference type="Proteomes" id="UP000515164">
    <property type="component" value="Unplaced"/>
</dbReference>
<accession>A0A6P8M001</accession>
<dbReference type="GeneID" id="117209137"/>
<name>A0A6P8M001_9HYME</name>
<protein>
    <submittedName>
        <fullName evidence="2">Uncharacterized protein LOC117209137</fullName>
    </submittedName>
</protein>
<dbReference type="RefSeq" id="XP_033306706.1">
    <property type="nucleotide sequence ID" value="XM_033450815.1"/>
</dbReference>
<evidence type="ECO:0000313" key="1">
    <source>
        <dbReference type="Proteomes" id="UP000515164"/>
    </source>
</evidence>
<organism evidence="1 2">
    <name type="scientific">Bombus bifarius</name>
    <dbReference type="NCBI Taxonomy" id="103933"/>
    <lineage>
        <taxon>Eukaryota</taxon>
        <taxon>Metazoa</taxon>
        <taxon>Ecdysozoa</taxon>
        <taxon>Arthropoda</taxon>
        <taxon>Hexapoda</taxon>
        <taxon>Insecta</taxon>
        <taxon>Pterygota</taxon>
        <taxon>Neoptera</taxon>
        <taxon>Endopterygota</taxon>
        <taxon>Hymenoptera</taxon>
        <taxon>Apocrita</taxon>
        <taxon>Aculeata</taxon>
        <taxon>Apoidea</taxon>
        <taxon>Anthophila</taxon>
        <taxon>Apidae</taxon>
        <taxon>Bombus</taxon>
        <taxon>Pyrobombus</taxon>
    </lineage>
</organism>
<proteinExistence type="predicted"/>